<keyword evidence="6" id="KW-1133">Transmembrane helix</keyword>
<feature type="domain" description="Iron-binding zinc finger CDGSH type" evidence="7">
    <location>
        <begin position="87"/>
        <end position="124"/>
    </location>
</feature>
<dbReference type="PANTHER" id="PTHR46491:SF3">
    <property type="entry name" value="CDGSH IRON-SULFUR DOMAIN-CONTAINING PROTEIN 3, MITOCHONDRIAL"/>
    <property type="match status" value="1"/>
</dbReference>
<organism evidence="8">
    <name type="scientific">Fopius arisanus</name>
    <dbReference type="NCBI Taxonomy" id="64838"/>
    <lineage>
        <taxon>Eukaryota</taxon>
        <taxon>Metazoa</taxon>
        <taxon>Ecdysozoa</taxon>
        <taxon>Arthropoda</taxon>
        <taxon>Hexapoda</taxon>
        <taxon>Insecta</taxon>
        <taxon>Pterygota</taxon>
        <taxon>Neoptera</taxon>
        <taxon>Endopterygota</taxon>
        <taxon>Hymenoptera</taxon>
        <taxon>Apocrita</taxon>
        <taxon>Ichneumonoidea</taxon>
        <taxon>Braconidae</taxon>
        <taxon>Opiinae</taxon>
        <taxon>Fopius</taxon>
    </lineage>
</organism>
<evidence type="ECO:0000259" key="7">
    <source>
        <dbReference type="SMART" id="SM00704"/>
    </source>
</evidence>
<dbReference type="Gene3D" id="3.40.5.90">
    <property type="entry name" value="CDGSH iron-sulfur domain, mitoNEET-type"/>
    <property type="match status" value="2"/>
</dbReference>
<evidence type="ECO:0000256" key="4">
    <source>
        <dbReference type="ARBA" id="ARBA00023014"/>
    </source>
</evidence>
<sequence>NLQEVFKTINKVQILDEEFLHLIFIITMIVSPLIKISRSIRGKIAYSQTLSRYSTKSKKSEPEIPRNELEGLFSAQYQPDKGKVYDKKPFKLRLEGGRKYSWCTCGQSKGQPLCDGTHKNIFLKIKMRPLRFQVKETKEYWLCNCKQTSNRPFCDGTHLREDIQAKIK</sequence>
<name>A0A0C9R8H3_9HYME</name>
<comment type="cofactor">
    <cofactor evidence="5">
        <name>[2Fe-2S] cluster</name>
        <dbReference type="ChEBI" id="CHEBI:190135"/>
    </cofactor>
</comment>
<keyword evidence="1" id="KW-0001">2Fe-2S</keyword>
<dbReference type="SMART" id="SM00704">
    <property type="entry name" value="ZnF_CDGSH"/>
    <property type="match status" value="2"/>
</dbReference>
<protein>
    <submittedName>
        <fullName evidence="8">Cisd3 protein</fullName>
    </submittedName>
</protein>
<keyword evidence="6" id="KW-0812">Transmembrane</keyword>
<dbReference type="EMBL" id="GBYB01003101">
    <property type="protein sequence ID" value="JAG72868.1"/>
    <property type="molecule type" value="Transcribed_RNA"/>
</dbReference>
<gene>
    <name evidence="8" type="primary">Cisd3</name>
    <name evidence="8" type="ORF">g.9149</name>
</gene>
<feature type="non-terminal residue" evidence="8">
    <location>
        <position position="1"/>
    </location>
</feature>
<proteinExistence type="predicted"/>
<evidence type="ECO:0000256" key="2">
    <source>
        <dbReference type="ARBA" id="ARBA00022723"/>
    </source>
</evidence>
<evidence type="ECO:0000256" key="3">
    <source>
        <dbReference type="ARBA" id="ARBA00023004"/>
    </source>
</evidence>
<dbReference type="GO" id="GO:0005739">
    <property type="term" value="C:mitochondrion"/>
    <property type="evidence" value="ECO:0007669"/>
    <property type="project" value="TreeGrafter"/>
</dbReference>
<dbReference type="InterPro" id="IPR018967">
    <property type="entry name" value="FeS-contain_CDGSH-typ"/>
</dbReference>
<evidence type="ECO:0000256" key="6">
    <source>
        <dbReference type="SAM" id="Phobius"/>
    </source>
</evidence>
<evidence type="ECO:0000313" key="8">
    <source>
        <dbReference type="EMBL" id="JAG72868.1"/>
    </source>
</evidence>
<dbReference type="AlphaFoldDB" id="A0A0C9R8H3"/>
<feature type="domain" description="Iron-binding zinc finger CDGSH type" evidence="7">
    <location>
        <begin position="127"/>
        <end position="164"/>
    </location>
</feature>
<evidence type="ECO:0000256" key="5">
    <source>
        <dbReference type="ARBA" id="ARBA00034078"/>
    </source>
</evidence>
<evidence type="ECO:0000256" key="1">
    <source>
        <dbReference type="ARBA" id="ARBA00022714"/>
    </source>
</evidence>
<keyword evidence="2" id="KW-0479">Metal-binding</keyword>
<dbReference type="InterPro" id="IPR042216">
    <property type="entry name" value="MitoNEET_CISD"/>
</dbReference>
<dbReference type="Pfam" id="PF09360">
    <property type="entry name" value="zf-CDGSH"/>
    <property type="match status" value="2"/>
</dbReference>
<keyword evidence="6" id="KW-0472">Membrane</keyword>
<dbReference type="GO" id="GO:0051537">
    <property type="term" value="F:2 iron, 2 sulfur cluster binding"/>
    <property type="evidence" value="ECO:0007669"/>
    <property type="project" value="UniProtKB-KW"/>
</dbReference>
<accession>A0A0C9R8H3</accession>
<feature type="transmembrane region" description="Helical" evidence="6">
    <location>
        <begin position="19"/>
        <end position="36"/>
    </location>
</feature>
<dbReference type="GO" id="GO:0046872">
    <property type="term" value="F:metal ion binding"/>
    <property type="evidence" value="ECO:0007669"/>
    <property type="project" value="UniProtKB-KW"/>
</dbReference>
<reference evidence="8" key="1">
    <citation type="submission" date="2015-01" db="EMBL/GenBank/DDBJ databases">
        <title>Transcriptome Assembly of Fopius arisanus.</title>
        <authorList>
            <person name="Geib S."/>
        </authorList>
    </citation>
    <scope>NUCLEOTIDE SEQUENCE</scope>
</reference>
<keyword evidence="4" id="KW-0411">Iron-sulfur</keyword>
<keyword evidence="3" id="KW-0408">Iron</keyword>
<dbReference type="InterPro" id="IPR052950">
    <property type="entry name" value="CISD"/>
</dbReference>
<dbReference type="PANTHER" id="PTHR46491">
    <property type="entry name" value="CDGSH IRON SULFUR DOMAIN PROTEIN HOMOLOG"/>
    <property type="match status" value="1"/>
</dbReference>